<dbReference type="InterPro" id="IPR052565">
    <property type="entry name" value="Glutaredoxin-like_YDR286C"/>
</dbReference>
<dbReference type="AlphaFoldDB" id="A0A859FGL1"/>
<evidence type="ECO:0000313" key="2">
    <source>
        <dbReference type="Proteomes" id="UP000318138"/>
    </source>
</evidence>
<organism evidence="1 2">
    <name type="scientific">Paenalkalicoccus suaedae</name>
    <dbReference type="NCBI Taxonomy" id="2592382"/>
    <lineage>
        <taxon>Bacteria</taxon>
        <taxon>Bacillati</taxon>
        <taxon>Bacillota</taxon>
        <taxon>Bacilli</taxon>
        <taxon>Bacillales</taxon>
        <taxon>Bacillaceae</taxon>
        <taxon>Paenalkalicoccus</taxon>
    </lineage>
</organism>
<dbReference type="Proteomes" id="UP000318138">
    <property type="component" value="Chromosome"/>
</dbReference>
<dbReference type="KEGG" id="psua:FLK61_37040"/>
<evidence type="ECO:0000313" key="1">
    <source>
        <dbReference type="EMBL" id="QKS72247.1"/>
    </source>
</evidence>
<keyword evidence="2" id="KW-1185">Reference proteome</keyword>
<dbReference type="SUPFAM" id="SSF52833">
    <property type="entry name" value="Thioredoxin-like"/>
    <property type="match status" value="1"/>
</dbReference>
<dbReference type="PANTHER" id="PTHR33558:SF1">
    <property type="entry name" value="GLUTAREDOXIN-LIKE PROTEIN C5ORF63 HOMOLOG"/>
    <property type="match status" value="1"/>
</dbReference>
<dbReference type="InterPro" id="IPR008554">
    <property type="entry name" value="Glutaredoxin-like"/>
</dbReference>
<proteinExistence type="predicted"/>
<dbReference type="PANTHER" id="PTHR33558">
    <property type="entry name" value="GLUTAREDOXIN-LIKE PROTEIN C5ORF63 HOMOLOG"/>
    <property type="match status" value="1"/>
</dbReference>
<dbReference type="EMBL" id="CP041372">
    <property type="protein sequence ID" value="QKS72247.1"/>
    <property type="molecule type" value="Genomic_DNA"/>
</dbReference>
<reference evidence="2" key="1">
    <citation type="submission" date="2019-07" db="EMBL/GenBank/DDBJ databases">
        <title>Bacillus alkalisoli sp. nov. isolated from saline soil.</title>
        <authorList>
            <person name="Sun J.-Q."/>
            <person name="Xu L."/>
        </authorList>
    </citation>
    <scope>NUCLEOTIDE SEQUENCE [LARGE SCALE GENOMIC DNA]</scope>
    <source>
        <strain evidence="2">M4U3P1</strain>
    </source>
</reference>
<gene>
    <name evidence="1" type="ORF">FLK61_37040</name>
</gene>
<sequence length="82" mass="9793">MDKMTYYFYTKEQCPLCEDGLAAVRLLQKELGFELEVRDIYKNDEWLEKYQIRIPVMTDKDDSVIDEGNISYWSLKESVDRA</sequence>
<name>A0A859FGL1_9BACI</name>
<protein>
    <submittedName>
        <fullName evidence="1">Glutaredoxin family protein</fullName>
    </submittedName>
</protein>
<accession>A0A859FGL1</accession>
<dbReference type="Gene3D" id="3.40.30.10">
    <property type="entry name" value="Glutaredoxin"/>
    <property type="match status" value="1"/>
</dbReference>
<dbReference type="Pfam" id="PF05768">
    <property type="entry name" value="Glrx-like"/>
    <property type="match status" value="1"/>
</dbReference>
<dbReference type="InterPro" id="IPR036249">
    <property type="entry name" value="Thioredoxin-like_sf"/>
</dbReference>